<name>A0ABY7BIZ9_9FIRM</name>
<dbReference type="Gene3D" id="3.40.50.2020">
    <property type="match status" value="1"/>
</dbReference>
<comment type="function">
    <text evidence="5">Regulates transcriptional attenuation of the pyrimidine nucleotide (pyr) operon by binding in a uridine-dependent manner to specific sites on pyr mRNA. This disrupts an antiterminator hairpin in the RNA and favors formation of a downstream transcription terminator, leading to a reduced expression of downstream genes.</text>
</comment>
<sequence length="182" mass="20924">MDKFKEIMDSAQMNRALVRISHEILEKNKGVENLCLVGIQRRGVTLAKRIRENIEKIEGIRLPLGVLDITFYRDDLSLLNDHPTVNSTQIDFDINNKKIVLVDDVLFTGRTVRAAIEALMDMGRPKMIQLAVLIDRGHRELPIRADYVGKNVPTSRREIVHVLVDEFDNDNRVIIEQLDKEI</sequence>
<dbReference type="GO" id="GO:0004845">
    <property type="term" value="F:uracil phosphoribosyltransferase activity"/>
    <property type="evidence" value="ECO:0007669"/>
    <property type="project" value="UniProtKB-EC"/>
</dbReference>
<evidence type="ECO:0000313" key="8">
    <source>
        <dbReference type="Proteomes" id="UP001164909"/>
    </source>
</evidence>
<comment type="function">
    <text evidence="5">Also displays a weak uracil phosphoribosyltransferase activity which is not physiologically significant.</text>
</comment>
<dbReference type="SUPFAM" id="SSF53271">
    <property type="entry name" value="PRTase-like"/>
    <property type="match status" value="1"/>
</dbReference>
<dbReference type="InterPro" id="IPR000836">
    <property type="entry name" value="PRTase_dom"/>
</dbReference>
<gene>
    <name evidence="5 7" type="primary">pyrR</name>
    <name evidence="7" type="ORF">OTK00_001264</name>
</gene>
<proteinExistence type="inferred from homology"/>
<dbReference type="Proteomes" id="UP001164909">
    <property type="component" value="Chromosome"/>
</dbReference>
<evidence type="ECO:0000313" key="7">
    <source>
        <dbReference type="EMBL" id="WAM32817.1"/>
    </source>
</evidence>
<dbReference type="NCBIfam" id="NF003549">
    <property type="entry name" value="PRK05205.1-5"/>
    <property type="match status" value="1"/>
</dbReference>
<organism evidence="7 8">
    <name type="scientific">Caldicellulosiruptor morganii</name>
    <dbReference type="NCBI Taxonomy" id="1387555"/>
    <lineage>
        <taxon>Bacteria</taxon>
        <taxon>Bacillati</taxon>
        <taxon>Bacillota</taxon>
        <taxon>Bacillota incertae sedis</taxon>
        <taxon>Caldicellulosiruptorales</taxon>
        <taxon>Caldicellulosiruptoraceae</taxon>
        <taxon>Caldicellulosiruptor</taxon>
    </lineage>
</organism>
<dbReference type="EC" id="2.4.2.9" evidence="5"/>
<keyword evidence="5 7" id="KW-0808">Transferase</keyword>
<keyword evidence="2 5" id="KW-0806">Transcription termination</keyword>
<evidence type="ECO:0000256" key="2">
    <source>
        <dbReference type="ARBA" id="ARBA00022472"/>
    </source>
</evidence>
<keyword evidence="4 5" id="KW-0804">Transcription</keyword>
<dbReference type="NCBIfam" id="NF003547">
    <property type="entry name" value="PRK05205.1-3"/>
    <property type="match status" value="1"/>
</dbReference>
<keyword evidence="5 7" id="KW-0328">Glycosyltransferase</keyword>
<feature type="domain" description="Phosphoribosyltransferase" evidence="6">
    <location>
        <begin position="5"/>
        <end position="151"/>
    </location>
</feature>
<dbReference type="InterPro" id="IPR050137">
    <property type="entry name" value="PyrR_bifunctional"/>
</dbReference>
<dbReference type="NCBIfam" id="NF003548">
    <property type="entry name" value="PRK05205.1-4"/>
    <property type="match status" value="1"/>
</dbReference>
<dbReference type="InterPro" id="IPR023050">
    <property type="entry name" value="PyrR"/>
</dbReference>
<dbReference type="NCBIfam" id="NF003545">
    <property type="entry name" value="PRK05205.1-1"/>
    <property type="match status" value="1"/>
</dbReference>
<keyword evidence="3 5" id="KW-0805">Transcription regulation</keyword>
<dbReference type="RefSeq" id="WP_045170175.1">
    <property type="nucleotide sequence ID" value="NZ_CP113865.1"/>
</dbReference>
<dbReference type="InterPro" id="IPR029057">
    <property type="entry name" value="PRTase-like"/>
</dbReference>
<evidence type="ECO:0000256" key="3">
    <source>
        <dbReference type="ARBA" id="ARBA00023015"/>
    </source>
</evidence>
<feature type="short sequence motif" description="PRPP-binding" evidence="5">
    <location>
        <begin position="99"/>
        <end position="111"/>
    </location>
</feature>
<comment type="similarity">
    <text evidence="1 5">Belongs to the purine/pyrimidine phosphoribosyltransferase family. PyrR subfamily.</text>
</comment>
<evidence type="ECO:0000256" key="5">
    <source>
        <dbReference type="HAMAP-Rule" id="MF_01219"/>
    </source>
</evidence>
<dbReference type="HAMAP" id="MF_01219">
    <property type="entry name" value="PyrR"/>
    <property type="match status" value="1"/>
</dbReference>
<dbReference type="EMBL" id="CP113865">
    <property type="protein sequence ID" value="WAM32817.1"/>
    <property type="molecule type" value="Genomic_DNA"/>
</dbReference>
<keyword evidence="5" id="KW-0694">RNA-binding</keyword>
<dbReference type="PANTHER" id="PTHR11608:SF0">
    <property type="entry name" value="BIFUNCTIONAL PROTEIN PYRR"/>
    <property type="match status" value="1"/>
</dbReference>
<accession>A0ABY7BIZ9</accession>
<dbReference type="PANTHER" id="PTHR11608">
    <property type="entry name" value="BIFUNCTIONAL PROTEIN PYRR"/>
    <property type="match status" value="1"/>
</dbReference>
<comment type="catalytic activity">
    <reaction evidence="5">
        <text>UMP + diphosphate = 5-phospho-alpha-D-ribose 1-diphosphate + uracil</text>
        <dbReference type="Rhea" id="RHEA:13017"/>
        <dbReference type="ChEBI" id="CHEBI:17568"/>
        <dbReference type="ChEBI" id="CHEBI:33019"/>
        <dbReference type="ChEBI" id="CHEBI:57865"/>
        <dbReference type="ChEBI" id="CHEBI:58017"/>
        <dbReference type="EC" id="2.4.2.9"/>
    </reaction>
</comment>
<evidence type="ECO:0000259" key="6">
    <source>
        <dbReference type="Pfam" id="PF00156"/>
    </source>
</evidence>
<evidence type="ECO:0000256" key="4">
    <source>
        <dbReference type="ARBA" id="ARBA00023163"/>
    </source>
</evidence>
<dbReference type="CDD" id="cd06223">
    <property type="entry name" value="PRTases_typeI"/>
    <property type="match status" value="1"/>
</dbReference>
<dbReference type="Pfam" id="PF00156">
    <property type="entry name" value="Pribosyltran"/>
    <property type="match status" value="1"/>
</dbReference>
<comment type="subunit">
    <text evidence="5">Homodimer and homohexamer; in equilibrium.</text>
</comment>
<protein>
    <recommendedName>
        <fullName evidence="5">Bifunctional protein PyrR</fullName>
    </recommendedName>
    <domain>
        <recommendedName>
            <fullName evidence="5">Pyrimidine operon regulatory protein</fullName>
        </recommendedName>
    </domain>
    <domain>
        <recommendedName>
            <fullName evidence="5">Uracil phosphoribosyltransferase</fullName>
            <shortName evidence="5">UPRTase</shortName>
            <ecNumber evidence="5">2.4.2.9</ecNumber>
        </recommendedName>
    </domain>
</protein>
<reference evidence="7" key="1">
    <citation type="submission" date="2022-12" db="EMBL/GenBank/DDBJ databases">
        <authorList>
            <person name="Bing R.G."/>
            <person name="Willard D.J."/>
            <person name="Manesh M.J.H."/>
            <person name="Laemthong T."/>
            <person name="Crosby J.R."/>
            <person name="Kelly R.M."/>
        </authorList>
    </citation>
    <scope>NUCLEOTIDE SEQUENCE</scope>
    <source>
        <strain evidence="7">DSM 8990</strain>
    </source>
</reference>
<evidence type="ECO:0000256" key="1">
    <source>
        <dbReference type="ARBA" id="ARBA00005565"/>
    </source>
</evidence>
<keyword evidence="8" id="KW-1185">Reference proteome</keyword>